<name>A0A6A6F4M4_9PEZI</name>
<protein>
    <submittedName>
        <fullName evidence="1">Uncharacterized protein</fullName>
    </submittedName>
</protein>
<keyword evidence="2" id="KW-1185">Reference proteome</keyword>
<dbReference type="AlphaFoldDB" id="A0A6A6F4M4"/>
<evidence type="ECO:0000313" key="1">
    <source>
        <dbReference type="EMBL" id="KAF2208244.1"/>
    </source>
</evidence>
<dbReference type="Proteomes" id="UP000799539">
    <property type="component" value="Unassembled WGS sequence"/>
</dbReference>
<evidence type="ECO:0000313" key="2">
    <source>
        <dbReference type="Proteomes" id="UP000799539"/>
    </source>
</evidence>
<gene>
    <name evidence="1" type="ORF">CERZMDRAFT_114757</name>
</gene>
<reference evidence="1" key="1">
    <citation type="journal article" date="2020" name="Stud. Mycol.">
        <title>101 Dothideomycetes genomes: a test case for predicting lifestyles and emergence of pathogens.</title>
        <authorList>
            <person name="Haridas S."/>
            <person name="Albert R."/>
            <person name="Binder M."/>
            <person name="Bloem J."/>
            <person name="Labutti K."/>
            <person name="Salamov A."/>
            <person name="Andreopoulos B."/>
            <person name="Baker S."/>
            <person name="Barry K."/>
            <person name="Bills G."/>
            <person name="Bluhm B."/>
            <person name="Cannon C."/>
            <person name="Castanera R."/>
            <person name="Culley D."/>
            <person name="Daum C."/>
            <person name="Ezra D."/>
            <person name="Gonzalez J."/>
            <person name="Henrissat B."/>
            <person name="Kuo A."/>
            <person name="Liang C."/>
            <person name="Lipzen A."/>
            <person name="Lutzoni F."/>
            <person name="Magnuson J."/>
            <person name="Mondo S."/>
            <person name="Nolan M."/>
            <person name="Ohm R."/>
            <person name="Pangilinan J."/>
            <person name="Park H.-J."/>
            <person name="Ramirez L."/>
            <person name="Alfaro M."/>
            <person name="Sun H."/>
            <person name="Tritt A."/>
            <person name="Yoshinaga Y."/>
            <person name="Zwiers L.-H."/>
            <person name="Turgeon B."/>
            <person name="Goodwin S."/>
            <person name="Spatafora J."/>
            <person name="Crous P."/>
            <person name="Grigoriev I."/>
        </authorList>
    </citation>
    <scope>NUCLEOTIDE SEQUENCE</scope>
    <source>
        <strain evidence="1">SCOH1-5</strain>
    </source>
</reference>
<proteinExistence type="predicted"/>
<accession>A0A6A6F4M4</accession>
<dbReference type="EMBL" id="ML992696">
    <property type="protein sequence ID" value="KAF2208244.1"/>
    <property type="molecule type" value="Genomic_DNA"/>
</dbReference>
<sequence length="60" mass="7145">MRHWHDQVSLLILRSEPTVELLVCHYFWQRGRLHLSSGWCSERSRPWLCGCSVCIAIYND</sequence>
<organism evidence="1 2">
    <name type="scientific">Cercospora zeae-maydis SCOH1-5</name>
    <dbReference type="NCBI Taxonomy" id="717836"/>
    <lineage>
        <taxon>Eukaryota</taxon>
        <taxon>Fungi</taxon>
        <taxon>Dikarya</taxon>
        <taxon>Ascomycota</taxon>
        <taxon>Pezizomycotina</taxon>
        <taxon>Dothideomycetes</taxon>
        <taxon>Dothideomycetidae</taxon>
        <taxon>Mycosphaerellales</taxon>
        <taxon>Mycosphaerellaceae</taxon>
        <taxon>Cercospora</taxon>
    </lineage>
</organism>